<keyword evidence="2" id="KW-0808">Transferase</keyword>
<dbReference type="InterPro" id="IPR043137">
    <property type="entry name" value="GGT_ssub_C"/>
</dbReference>
<keyword evidence="4" id="KW-0865">Zymogen</keyword>
<evidence type="ECO:0000313" key="6">
    <source>
        <dbReference type="EMBL" id="MFD1707922.1"/>
    </source>
</evidence>
<name>A0ABW4KLI7_9BACI</name>
<dbReference type="EMBL" id="JBHUEO010000049">
    <property type="protein sequence ID" value="MFD1707922.1"/>
    <property type="molecule type" value="Genomic_DNA"/>
</dbReference>
<evidence type="ECO:0000313" key="7">
    <source>
        <dbReference type="Proteomes" id="UP001597301"/>
    </source>
</evidence>
<comment type="similarity">
    <text evidence="1">Belongs to the gamma-glutamyltransferase family.</text>
</comment>
<dbReference type="PANTHER" id="PTHR43199:SF1">
    <property type="entry name" value="GLUTATHIONE HYDROLASE PROENZYME"/>
    <property type="match status" value="1"/>
</dbReference>
<evidence type="ECO:0000256" key="5">
    <source>
        <dbReference type="SAM" id="MobiDB-lite"/>
    </source>
</evidence>
<dbReference type="Gene3D" id="1.10.246.130">
    <property type="match status" value="1"/>
</dbReference>
<dbReference type="InterPro" id="IPR043138">
    <property type="entry name" value="GGT_lsub"/>
</dbReference>
<dbReference type="RefSeq" id="WP_380774794.1">
    <property type="nucleotide sequence ID" value="NZ_JBHUEO010000049.1"/>
</dbReference>
<dbReference type="Proteomes" id="UP001597301">
    <property type="component" value="Unassembled WGS sequence"/>
</dbReference>
<dbReference type="Gene3D" id="3.60.20.40">
    <property type="match status" value="1"/>
</dbReference>
<dbReference type="InterPro" id="IPR051792">
    <property type="entry name" value="GGT_bact"/>
</dbReference>
<evidence type="ECO:0000256" key="4">
    <source>
        <dbReference type="ARBA" id="ARBA00023145"/>
    </source>
</evidence>
<gene>
    <name evidence="6" type="ORF">ACFSCZ_14445</name>
</gene>
<evidence type="ECO:0000256" key="2">
    <source>
        <dbReference type="ARBA" id="ARBA00022679"/>
    </source>
</evidence>
<dbReference type="PRINTS" id="PR01210">
    <property type="entry name" value="GGTRANSPTASE"/>
</dbReference>
<feature type="region of interest" description="Disordered" evidence="5">
    <location>
        <begin position="307"/>
        <end position="328"/>
    </location>
</feature>
<dbReference type="InterPro" id="IPR029055">
    <property type="entry name" value="Ntn_hydrolases_N"/>
</dbReference>
<organism evidence="6 7">
    <name type="scientific">Siminovitchia sediminis</name>
    <dbReference type="NCBI Taxonomy" id="1274353"/>
    <lineage>
        <taxon>Bacteria</taxon>
        <taxon>Bacillati</taxon>
        <taxon>Bacillota</taxon>
        <taxon>Bacilli</taxon>
        <taxon>Bacillales</taxon>
        <taxon>Bacillaceae</taxon>
        <taxon>Siminovitchia</taxon>
    </lineage>
</organism>
<sequence>MPEQGLVSAAHPLAAKAGKTMLTDHHGNAIDAAIATAFALGVVDPGNSGIGGYGGMAVIYLAEEKKVQVVDFNTKLPLMAAAGNLEPPAQRKTGYKAISVPGVVSGLHMMHKHFGSVDWKNLISPSIKLAKEGITINQTLEEMLREPHIKNFPHTVHEFFDQNQKPLKKGDRLTRPDLANTLEAISLHGPHIFYEGQIGQTIVDDIQNNGGYLSMEDLTSYRPALKEPINIHYKGYDIFGPPDYSGSFTMMQTLMLLKDAELPPNRSSPMIHTVAKAMGRAWKDRRQVRGDKKSVLHLLKENTMNPLLESGPIHSKPTDQQGHTTHVSTADSKGNLVALTLTHGPLWFGSGITIPGTGIVMNNGMVLFRSKGHEALTNLTPTIVLHEDNPFLTIGTPGATKIITLVTTSLIDLIDFQVSIKEALSQTRFHFEGDCLYIEDDIPAYARMELETIGYRVKPLKRSDYYGPATGIKVTKTENGYLFESAVDPRFEGGYY</sequence>
<accession>A0ABW4KLI7</accession>
<evidence type="ECO:0000256" key="3">
    <source>
        <dbReference type="ARBA" id="ARBA00022801"/>
    </source>
</evidence>
<dbReference type="PANTHER" id="PTHR43199">
    <property type="entry name" value="GLUTATHIONE HYDROLASE"/>
    <property type="match status" value="1"/>
</dbReference>
<keyword evidence="7" id="KW-1185">Reference proteome</keyword>
<protein>
    <submittedName>
        <fullName evidence="6">Gamma-glutamyltransferase family protein</fullName>
    </submittedName>
</protein>
<reference evidence="7" key="1">
    <citation type="journal article" date="2019" name="Int. J. Syst. Evol. Microbiol.">
        <title>The Global Catalogue of Microorganisms (GCM) 10K type strain sequencing project: providing services to taxonomists for standard genome sequencing and annotation.</title>
        <authorList>
            <consortium name="The Broad Institute Genomics Platform"/>
            <consortium name="The Broad Institute Genome Sequencing Center for Infectious Disease"/>
            <person name="Wu L."/>
            <person name="Ma J."/>
        </authorList>
    </citation>
    <scope>NUCLEOTIDE SEQUENCE [LARGE SCALE GENOMIC DNA]</scope>
    <source>
        <strain evidence="7">CGMCC 1.12295</strain>
    </source>
</reference>
<dbReference type="SUPFAM" id="SSF56235">
    <property type="entry name" value="N-terminal nucleophile aminohydrolases (Ntn hydrolases)"/>
    <property type="match status" value="1"/>
</dbReference>
<feature type="compositionally biased region" description="Polar residues" evidence="5">
    <location>
        <begin position="318"/>
        <end position="328"/>
    </location>
</feature>
<evidence type="ECO:0000256" key="1">
    <source>
        <dbReference type="ARBA" id="ARBA00009381"/>
    </source>
</evidence>
<comment type="caution">
    <text evidence="6">The sequence shown here is derived from an EMBL/GenBank/DDBJ whole genome shotgun (WGS) entry which is preliminary data.</text>
</comment>
<proteinExistence type="inferred from homology"/>
<dbReference type="Pfam" id="PF01019">
    <property type="entry name" value="G_glu_transpept"/>
    <property type="match status" value="1"/>
</dbReference>
<keyword evidence="3" id="KW-0378">Hydrolase</keyword>